<evidence type="ECO:0000256" key="1">
    <source>
        <dbReference type="ARBA" id="ARBA00006620"/>
    </source>
</evidence>
<evidence type="ECO:0000256" key="6">
    <source>
        <dbReference type="ARBA" id="ARBA00022884"/>
    </source>
</evidence>
<gene>
    <name evidence="8" type="ORF">KSU1_D1022</name>
</gene>
<dbReference type="AlphaFoldDB" id="I3IRI6"/>
<sequence length="85" mass="9917">MKKNKLLQKLLSGSKNIRFSEVTECANAFGFRLARVSGSHHIYTHPDVQELINLQDVKGQAKPYQVKQLLRIIERYNLKMEDKME</sequence>
<evidence type="ECO:0000313" key="8">
    <source>
        <dbReference type="EMBL" id="GAB64331.1"/>
    </source>
</evidence>
<dbReference type="InterPro" id="IPR012933">
    <property type="entry name" value="HicA_mRNA_interferase"/>
</dbReference>
<dbReference type="SUPFAM" id="SSF54786">
    <property type="entry name" value="YcfA/nrd intein domain"/>
    <property type="match status" value="1"/>
</dbReference>
<dbReference type="eggNOG" id="COG1724">
    <property type="taxonomic scope" value="Bacteria"/>
</dbReference>
<evidence type="ECO:0000313" key="9">
    <source>
        <dbReference type="Proteomes" id="UP000002985"/>
    </source>
</evidence>
<protein>
    <recommendedName>
        <fullName evidence="10">Type II toxin-antitoxin system HicA family toxin</fullName>
    </recommendedName>
</protein>
<name>I3IRI6_9BACT</name>
<dbReference type="STRING" id="247490.KSU1_D1022"/>
<keyword evidence="5" id="KW-0378">Hydrolase</keyword>
<evidence type="ECO:0000256" key="4">
    <source>
        <dbReference type="ARBA" id="ARBA00022759"/>
    </source>
</evidence>
<keyword evidence="9" id="KW-1185">Reference proteome</keyword>
<keyword evidence="6" id="KW-0694">RNA-binding</keyword>
<proteinExistence type="inferred from homology"/>
<comment type="caution">
    <text evidence="8">The sequence shown here is derived from an EMBL/GenBank/DDBJ whole genome shotgun (WGS) entry which is preliminary data.</text>
</comment>
<evidence type="ECO:0000256" key="7">
    <source>
        <dbReference type="ARBA" id="ARBA00023016"/>
    </source>
</evidence>
<dbReference type="Gene3D" id="3.30.920.30">
    <property type="entry name" value="Hypothetical protein"/>
    <property type="match status" value="1"/>
</dbReference>
<accession>I3IRI6</accession>
<reference evidence="8 9" key="1">
    <citation type="journal article" date="2012" name="FEBS Lett.">
        <title>Anammox organism KSU-1 expresses a NirK-type copper-containing nitrite reductase instead of a NirS-type with cytochrome cd1.</title>
        <authorList>
            <person name="Hira D."/>
            <person name="Toh H."/>
            <person name="Migita C.T."/>
            <person name="Okubo H."/>
            <person name="Nishiyama T."/>
            <person name="Hattori M."/>
            <person name="Furukawa K."/>
            <person name="Fujii T."/>
        </authorList>
    </citation>
    <scope>NUCLEOTIDE SEQUENCE [LARGE SCALE GENOMIC DNA]</scope>
</reference>
<dbReference type="OrthoDB" id="308644at2"/>
<dbReference type="Pfam" id="PF07927">
    <property type="entry name" value="HicA_toxin"/>
    <property type="match status" value="1"/>
</dbReference>
<keyword evidence="4" id="KW-0255">Endonuclease</keyword>
<organism evidence="8 9">
    <name type="scientific">Candidatus Jettenia caeni</name>
    <dbReference type="NCBI Taxonomy" id="247490"/>
    <lineage>
        <taxon>Bacteria</taxon>
        <taxon>Pseudomonadati</taxon>
        <taxon>Planctomycetota</taxon>
        <taxon>Candidatus Brocadiia</taxon>
        <taxon>Candidatus Brocadiales</taxon>
        <taxon>Candidatus Brocadiaceae</taxon>
        <taxon>Candidatus Jettenia</taxon>
    </lineage>
</organism>
<keyword evidence="2" id="KW-1277">Toxin-antitoxin system</keyword>
<evidence type="ECO:0000256" key="3">
    <source>
        <dbReference type="ARBA" id="ARBA00022722"/>
    </source>
</evidence>
<dbReference type="InterPro" id="IPR038570">
    <property type="entry name" value="HicA_sf"/>
</dbReference>
<dbReference type="GO" id="GO:0003729">
    <property type="term" value="F:mRNA binding"/>
    <property type="evidence" value="ECO:0007669"/>
    <property type="project" value="InterPro"/>
</dbReference>
<dbReference type="GO" id="GO:0004519">
    <property type="term" value="F:endonuclease activity"/>
    <property type="evidence" value="ECO:0007669"/>
    <property type="project" value="UniProtKB-KW"/>
</dbReference>
<evidence type="ECO:0000256" key="5">
    <source>
        <dbReference type="ARBA" id="ARBA00022801"/>
    </source>
</evidence>
<dbReference type="Proteomes" id="UP000002985">
    <property type="component" value="Unassembled WGS sequence"/>
</dbReference>
<keyword evidence="3" id="KW-0540">Nuclease</keyword>
<comment type="similarity">
    <text evidence="1">Belongs to the HicA mRNA interferase family.</text>
</comment>
<dbReference type="GO" id="GO:0016787">
    <property type="term" value="F:hydrolase activity"/>
    <property type="evidence" value="ECO:0007669"/>
    <property type="project" value="UniProtKB-KW"/>
</dbReference>
<keyword evidence="7" id="KW-0346">Stress response</keyword>
<dbReference type="EMBL" id="BAFH01000004">
    <property type="protein sequence ID" value="GAB64331.1"/>
    <property type="molecule type" value="Genomic_DNA"/>
</dbReference>
<evidence type="ECO:0000256" key="2">
    <source>
        <dbReference type="ARBA" id="ARBA00022649"/>
    </source>
</evidence>
<evidence type="ECO:0008006" key="10">
    <source>
        <dbReference type="Google" id="ProtNLM"/>
    </source>
</evidence>